<dbReference type="EMBL" id="MLHG01000070">
    <property type="protein sequence ID" value="OOF38276.1"/>
    <property type="molecule type" value="Genomic_DNA"/>
</dbReference>
<sequence length="329" mass="38405">MFKIPLFSHLRGHIFPFIRQVVLMTINAFVVSLAFYGFFWLYRFLPVNFETTLSELTVIKPNTIEYRRYFTDLYSFCFSMGTFFVLAEKVKRFVCSIFSQKEYEQGRVYGGGVVIPRKMTPQDIQYVGAHEAGHLLVYAALGQLPPSMKVEVKEQTDGTGSLGYVSAFVPKRVSQSRLFIEWEMLSLLGGREGESILLQDNSLGAISDNREWFNFAGAYLKNYFEGIFYIEPLSQFEFEANEKKLLALKTKQTQLLQAFFRLNLPVYKQLTSMLIDKKILYGHEIIQFFQQAHITFPEDFPFPFGRFEKFSDEWHQSEEYCEVNDKVDR</sequence>
<keyword evidence="1" id="KW-1133">Transmembrane helix</keyword>
<keyword evidence="3" id="KW-1185">Reference proteome</keyword>
<accession>A0A1V3ICX6</accession>
<keyword evidence="1" id="KW-0812">Transmembrane</keyword>
<evidence type="ECO:0008006" key="4">
    <source>
        <dbReference type="Google" id="ProtNLM"/>
    </source>
</evidence>
<proteinExistence type="predicted"/>
<dbReference type="GO" id="GO:0006508">
    <property type="term" value="P:proteolysis"/>
    <property type="evidence" value="ECO:0007669"/>
    <property type="project" value="InterPro"/>
</dbReference>
<dbReference type="AlphaFoldDB" id="A0A1V3ICX6"/>
<evidence type="ECO:0000313" key="3">
    <source>
        <dbReference type="Proteomes" id="UP000189426"/>
    </source>
</evidence>
<dbReference type="InterPro" id="IPR037219">
    <property type="entry name" value="Peptidase_M41-like"/>
</dbReference>
<protein>
    <recommendedName>
        <fullName evidence="4">Peptidase M41 domain-containing protein</fullName>
    </recommendedName>
</protein>
<keyword evidence="1" id="KW-0472">Membrane</keyword>
<dbReference type="Proteomes" id="UP000189426">
    <property type="component" value="Unassembled WGS sequence"/>
</dbReference>
<dbReference type="STRING" id="1908257.BKK47_09760"/>
<dbReference type="GO" id="GO:0005524">
    <property type="term" value="F:ATP binding"/>
    <property type="evidence" value="ECO:0007669"/>
    <property type="project" value="InterPro"/>
</dbReference>
<dbReference type="Gene3D" id="1.20.58.760">
    <property type="entry name" value="Peptidase M41"/>
    <property type="match status" value="1"/>
</dbReference>
<dbReference type="GO" id="GO:0004222">
    <property type="term" value="F:metalloendopeptidase activity"/>
    <property type="evidence" value="ECO:0007669"/>
    <property type="project" value="InterPro"/>
</dbReference>
<feature type="transmembrane region" description="Helical" evidence="1">
    <location>
        <begin position="21"/>
        <end position="42"/>
    </location>
</feature>
<dbReference type="GO" id="GO:0004176">
    <property type="term" value="F:ATP-dependent peptidase activity"/>
    <property type="evidence" value="ECO:0007669"/>
    <property type="project" value="InterPro"/>
</dbReference>
<comment type="caution">
    <text evidence="2">The sequence shown here is derived from an EMBL/GenBank/DDBJ whole genome shotgun (WGS) entry which is preliminary data.</text>
</comment>
<evidence type="ECO:0000256" key="1">
    <source>
        <dbReference type="SAM" id="Phobius"/>
    </source>
</evidence>
<reference evidence="2 3" key="1">
    <citation type="submission" date="2016-10" db="EMBL/GenBank/DDBJ databases">
        <title>Rodentibacter gen. nov. and new species.</title>
        <authorList>
            <person name="Christensen H."/>
        </authorList>
    </citation>
    <scope>NUCLEOTIDE SEQUENCE [LARGE SCALE GENOMIC DNA]</scope>
    <source>
        <strain evidence="2 3">Ppn418</strain>
    </source>
</reference>
<gene>
    <name evidence="2" type="ORF">BKK47_09760</name>
</gene>
<organism evidence="2 3">
    <name type="scientific">Rodentibacter mrazii</name>
    <dbReference type="NCBI Taxonomy" id="1908257"/>
    <lineage>
        <taxon>Bacteria</taxon>
        <taxon>Pseudomonadati</taxon>
        <taxon>Pseudomonadota</taxon>
        <taxon>Gammaproteobacteria</taxon>
        <taxon>Pasteurellales</taxon>
        <taxon>Pasteurellaceae</taxon>
        <taxon>Rodentibacter</taxon>
    </lineage>
</organism>
<name>A0A1V3ICX6_9PAST</name>
<dbReference type="SUPFAM" id="SSF140990">
    <property type="entry name" value="FtsH protease domain-like"/>
    <property type="match status" value="1"/>
</dbReference>
<evidence type="ECO:0000313" key="2">
    <source>
        <dbReference type="EMBL" id="OOF38276.1"/>
    </source>
</evidence>